<keyword evidence="13" id="KW-1185">Reference proteome</keyword>
<evidence type="ECO:0000256" key="6">
    <source>
        <dbReference type="ARBA" id="ARBA00022490"/>
    </source>
</evidence>
<sequence length="166" mass="18837">MASSTKMVLKKIGIRFKGPALIVVYETPSGKLHQRTMPIRDMSKNSNVRNVAESLRDRHAAIFGSASLVQVEKMLRLAQESMKGKSLDECLEIVAKEFTLNPEEDLNKVDDDTLQRKKDLMNLTFEKNCKKPGDPDFKYDVEEDFDLEGAIETSGWDSEKDDDFGF</sequence>
<evidence type="ECO:0000256" key="10">
    <source>
        <dbReference type="ARBA" id="ARBA00023273"/>
    </source>
</evidence>
<dbReference type="GO" id="GO:0097712">
    <property type="term" value="P:vesicle targeting, trans-Golgi to periciliary membrane compartment"/>
    <property type="evidence" value="ECO:0000318"/>
    <property type="project" value="GO_Central"/>
</dbReference>
<reference evidence="12" key="2">
    <citation type="submission" date="2020-05" db="UniProtKB">
        <authorList>
            <consortium name="EnsemblMetazoa"/>
        </authorList>
    </citation>
    <scope>IDENTIFICATION</scope>
    <source>
        <strain evidence="12">wikel</strain>
    </source>
</reference>
<dbReference type="HOGENOM" id="CLU_113348_0_0_1"/>
<dbReference type="PaxDb" id="6945-B7PQ18"/>
<dbReference type="GO" id="GO:0034454">
    <property type="term" value="P:microtubule anchoring at centrosome"/>
    <property type="evidence" value="ECO:0000318"/>
    <property type="project" value="GO_Central"/>
</dbReference>
<dbReference type="GO" id="GO:0036064">
    <property type="term" value="C:ciliary basal body"/>
    <property type="evidence" value="ECO:0000318"/>
    <property type="project" value="GO_Central"/>
</dbReference>
<dbReference type="InParanoid" id="B7PQ18"/>
<protein>
    <recommendedName>
        <fullName evidence="5">Centrosomal protein of 19 kDa</fullName>
    </recommendedName>
</protein>
<evidence type="ECO:0000313" key="13">
    <source>
        <dbReference type="Proteomes" id="UP000001555"/>
    </source>
</evidence>
<evidence type="ECO:0000313" key="12">
    <source>
        <dbReference type="EnsemblMetazoa" id="ISCW019097-PA"/>
    </source>
</evidence>
<evidence type="ECO:0000256" key="4">
    <source>
        <dbReference type="ARBA" id="ARBA00009371"/>
    </source>
</evidence>
<keyword evidence="6" id="KW-0963">Cytoplasm</keyword>
<evidence type="ECO:0000313" key="11">
    <source>
        <dbReference type="EMBL" id="EEC08690.1"/>
    </source>
</evidence>
<keyword evidence="10" id="KW-0966">Cell projection</keyword>
<dbReference type="Pfam" id="PF14933">
    <property type="entry name" value="CEP19"/>
    <property type="match status" value="1"/>
</dbReference>
<dbReference type="PANTHER" id="PTHR31539">
    <property type="entry name" value="CENTROSOMAL PROTEIN OF 19K CEP19"/>
    <property type="match status" value="1"/>
</dbReference>
<evidence type="ECO:0000256" key="8">
    <source>
        <dbReference type="ARBA" id="ARBA00023069"/>
    </source>
</evidence>
<organism>
    <name type="scientific">Ixodes scapularis</name>
    <name type="common">Black-legged tick</name>
    <name type="synonym">Deer tick</name>
    <dbReference type="NCBI Taxonomy" id="6945"/>
    <lineage>
        <taxon>Eukaryota</taxon>
        <taxon>Metazoa</taxon>
        <taxon>Ecdysozoa</taxon>
        <taxon>Arthropoda</taxon>
        <taxon>Chelicerata</taxon>
        <taxon>Arachnida</taxon>
        <taxon>Acari</taxon>
        <taxon>Parasitiformes</taxon>
        <taxon>Ixodida</taxon>
        <taxon>Ixodoidea</taxon>
        <taxon>Ixodidae</taxon>
        <taxon>Ixodinae</taxon>
        <taxon>Ixodes</taxon>
    </lineage>
</organism>
<dbReference type="Proteomes" id="UP000001555">
    <property type="component" value="Unassembled WGS sequence"/>
</dbReference>
<dbReference type="GO" id="GO:0005814">
    <property type="term" value="C:centriole"/>
    <property type="evidence" value="ECO:0000318"/>
    <property type="project" value="GO_Central"/>
</dbReference>
<dbReference type="InterPro" id="IPR029412">
    <property type="entry name" value="CEP19"/>
</dbReference>
<dbReference type="GO" id="GO:0005813">
    <property type="term" value="C:centrosome"/>
    <property type="evidence" value="ECO:0000318"/>
    <property type="project" value="GO_Central"/>
</dbReference>
<gene>
    <name evidence="11" type="ORF">IscW_ISCW019097</name>
</gene>
<evidence type="ECO:0000256" key="2">
    <source>
        <dbReference type="ARBA" id="ARBA00004120"/>
    </source>
</evidence>
<accession>B7PQ18</accession>
<evidence type="ECO:0000256" key="3">
    <source>
        <dbReference type="ARBA" id="ARBA00004186"/>
    </source>
</evidence>
<dbReference type="OrthoDB" id="2163581at2759"/>
<dbReference type="VEuPathDB" id="VectorBase:ISCP_025098"/>
<dbReference type="GO" id="GO:0000922">
    <property type="term" value="C:spindle pole"/>
    <property type="evidence" value="ECO:0000318"/>
    <property type="project" value="GO_Central"/>
</dbReference>
<evidence type="ECO:0000256" key="9">
    <source>
        <dbReference type="ARBA" id="ARBA00023212"/>
    </source>
</evidence>
<keyword evidence="9" id="KW-0206">Cytoskeleton</keyword>
<comment type="similarity">
    <text evidence="4">Belongs to the CEP19 family.</text>
</comment>
<keyword evidence="8" id="KW-0969">Cilium</keyword>
<proteinExistence type="inferred from homology"/>
<dbReference type="VEuPathDB" id="VectorBase:ISCI019097"/>
<evidence type="ECO:0000256" key="5">
    <source>
        <dbReference type="ARBA" id="ARBA00022015"/>
    </source>
</evidence>
<name>B7PQ18_IXOSC</name>
<dbReference type="AlphaFoldDB" id="B7PQ18"/>
<reference evidence="11 13" key="1">
    <citation type="submission" date="2008-03" db="EMBL/GenBank/DDBJ databases">
        <title>Annotation of Ixodes scapularis.</title>
        <authorList>
            <consortium name="Ixodes scapularis Genome Project Consortium"/>
            <person name="Caler E."/>
            <person name="Hannick L.I."/>
            <person name="Bidwell S."/>
            <person name="Joardar V."/>
            <person name="Thiagarajan M."/>
            <person name="Amedeo P."/>
            <person name="Galinsky K.J."/>
            <person name="Schobel S."/>
            <person name="Inman J."/>
            <person name="Hostetler J."/>
            <person name="Miller J."/>
            <person name="Hammond M."/>
            <person name="Megy K."/>
            <person name="Lawson D."/>
            <person name="Kodira C."/>
            <person name="Sutton G."/>
            <person name="Meyer J."/>
            <person name="Hill C.A."/>
            <person name="Birren B."/>
            <person name="Nene V."/>
            <person name="Collins F."/>
            <person name="Alarcon-Chaidez F."/>
            <person name="Wikel S."/>
            <person name="Strausberg R."/>
        </authorList>
    </citation>
    <scope>NUCLEOTIDE SEQUENCE [LARGE SCALE GENOMIC DNA]</scope>
    <source>
        <strain evidence="13">Wikel</strain>
        <strain evidence="11">Wikel colony</strain>
    </source>
</reference>
<evidence type="ECO:0000256" key="7">
    <source>
        <dbReference type="ARBA" id="ARBA00022794"/>
    </source>
</evidence>
<dbReference type="EnsemblMetazoa" id="ISCW019097-RA">
    <property type="protein sequence ID" value="ISCW019097-PA"/>
    <property type="gene ID" value="ISCW019097"/>
</dbReference>
<dbReference type="EMBL" id="ABJB010056211">
    <property type="status" value="NOT_ANNOTATED_CDS"/>
    <property type="molecule type" value="Genomic_DNA"/>
</dbReference>
<evidence type="ECO:0000256" key="1">
    <source>
        <dbReference type="ARBA" id="ARBA00004114"/>
    </source>
</evidence>
<dbReference type="EMBL" id="DS762454">
    <property type="protein sequence ID" value="EEC08690.1"/>
    <property type="molecule type" value="Genomic_DNA"/>
</dbReference>
<dbReference type="PANTHER" id="PTHR31539:SF1">
    <property type="entry name" value="CENTROSOMAL PROTEIN OF 19 KDA"/>
    <property type="match status" value="1"/>
</dbReference>
<comment type="subcellular location">
    <subcellularLocation>
        <location evidence="2">Cytoplasm</location>
        <location evidence="2">Cytoskeleton</location>
        <location evidence="2">Cilium basal body</location>
    </subcellularLocation>
    <subcellularLocation>
        <location evidence="1">Cytoplasm</location>
        <location evidence="1">Cytoskeleton</location>
        <location evidence="1">Microtubule organizing center</location>
        <location evidence="1">Centrosome</location>
        <location evidence="1">Centriole</location>
    </subcellularLocation>
    <subcellularLocation>
        <location evidence="3">Cytoplasm</location>
        <location evidence="3">Cytoskeleton</location>
        <location evidence="3">Spindle</location>
    </subcellularLocation>
</comment>
<dbReference type="VEuPathDB" id="VectorBase:ISCW019097"/>
<keyword evidence="7" id="KW-0970">Cilium biogenesis/degradation</keyword>
<dbReference type="STRING" id="6945.B7PQ18"/>